<accession>A0ABT8KTQ2</accession>
<dbReference type="SMART" id="SM00850">
    <property type="entry name" value="LytTR"/>
    <property type="match status" value="1"/>
</dbReference>
<feature type="domain" description="HTH LytTR-type" evidence="4">
    <location>
        <begin position="167"/>
        <end position="270"/>
    </location>
</feature>
<dbReference type="InterPro" id="IPR001789">
    <property type="entry name" value="Sig_transdc_resp-reg_receiver"/>
</dbReference>
<evidence type="ECO:0000259" key="4">
    <source>
        <dbReference type="PROSITE" id="PS50930"/>
    </source>
</evidence>
<keyword evidence="5" id="KW-0238">DNA-binding</keyword>
<dbReference type="PROSITE" id="PS50110">
    <property type="entry name" value="RESPONSE_REGULATORY"/>
    <property type="match status" value="1"/>
</dbReference>
<dbReference type="SMART" id="SM00448">
    <property type="entry name" value="REC"/>
    <property type="match status" value="1"/>
</dbReference>
<protein>
    <submittedName>
        <fullName evidence="5">LytTR family DNA-binding domain-containing protein</fullName>
    </submittedName>
</protein>
<dbReference type="InterPro" id="IPR007492">
    <property type="entry name" value="LytTR_DNA-bd_dom"/>
</dbReference>
<dbReference type="PANTHER" id="PTHR37299:SF1">
    <property type="entry name" value="STAGE 0 SPORULATION PROTEIN A HOMOLOG"/>
    <property type="match status" value="1"/>
</dbReference>
<keyword evidence="6" id="KW-1185">Reference proteome</keyword>
<feature type="modified residue" description="4-aspartylphosphate" evidence="1">
    <location>
        <position position="56"/>
    </location>
</feature>
<dbReference type="RefSeq" id="WP_346754180.1">
    <property type="nucleotide sequence ID" value="NZ_JAUJEA010000010.1"/>
</dbReference>
<gene>
    <name evidence="5" type="ORF">QQ008_22375</name>
</gene>
<dbReference type="PANTHER" id="PTHR37299">
    <property type="entry name" value="TRANSCRIPTIONAL REGULATOR-RELATED"/>
    <property type="match status" value="1"/>
</dbReference>
<proteinExistence type="predicted"/>
<dbReference type="Gene3D" id="3.40.50.2300">
    <property type="match status" value="1"/>
</dbReference>
<evidence type="ECO:0000313" key="6">
    <source>
        <dbReference type="Proteomes" id="UP001172082"/>
    </source>
</evidence>
<dbReference type="PROSITE" id="PS50930">
    <property type="entry name" value="HTH_LYTTR"/>
    <property type="match status" value="1"/>
</dbReference>
<dbReference type="InterPro" id="IPR046947">
    <property type="entry name" value="LytR-like"/>
</dbReference>
<dbReference type="GO" id="GO:0003677">
    <property type="term" value="F:DNA binding"/>
    <property type="evidence" value="ECO:0007669"/>
    <property type="project" value="UniProtKB-KW"/>
</dbReference>
<evidence type="ECO:0000256" key="2">
    <source>
        <dbReference type="SAM" id="Coils"/>
    </source>
</evidence>
<sequence>MNKIRTIIVDDEKEAREGLNLLLEADHDIEIVTTCKNGLEAISAIDELKPDLIFLDIQMPGVNGFEVLNSISITPLPAVVFVTAYDQYSLKAFEIHAIDYLLKPFTDERFFSALEFAKQHIRNRKLENVNDQLKNLLAHYKEEIKFDKESAVLNESASGNKIFNDRLIIKADGKIVFVPLGEIIWIEAYDYYIKIHVADRFYLVRDSMKKMENTLPSNQFIRIHKSSVINLDYITELVPHFNNEYIVKLSNGKALKVSRSYKDKLKGIIE</sequence>
<comment type="caution">
    <text evidence="5">The sequence shown here is derived from an EMBL/GenBank/DDBJ whole genome shotgun (WGS) entry which is preliminary data.</text>
</comment>
<evidence type="ECO:0000259" key="3">
    <source>
        <dbReference type="PROSITE" id="PS50110"/>
    </source>
</evidence>
<dbReference type="Pfam" id="PF04397">
    <property type="entry name" value="LytTR"/>
    <property type="match status" value="1"/>
</dbReference>
<name>A0ABT8KTQ2_9BACT</name>
<evidence type="ECO:0000256" key="1">
    <source>
        <dbReference type="PROSITE-ProRule" id="PRU00169"/>
    </source>
</evidence>
<dbReference type="EMBL" id="JAUJEA010000010">
    <property type="protein sequence ID" value="MDN5204156.1"/>
    <property type="molecule type" value="Genomic_DNA"/>
</dbReference>
<feature type="coiled-coil region" evidence="2">
    <location>
        <begin position="123"/>
        <end position="150"/>
    </location>
</feature>
<keyword evidence="1" id="KW-0597">Phosphoprotein</keyword>
<dbReference type="Pfam" id="PF00072">
    <property type="entry name" value="Response_reg"/>
    <property type="match status" value="1"/>
</dbReference>
<reference evidence="5" key="1">
    <citation type="submission" date="2023-06" db="EMBL/GenBank/DDBJ databases">
        <title>Genomic of Parafulvivirga corallium.</title>
        <authorList>
            <person name="Wang G."/>
        </authorList>
    </citation>
    <scope>NUCLEOTIDE SEQUENCE</scope>
    <source>
        <strain evidence="5">BMA10</strain>
    </source>
</reference>
<evidence type="ECO:0000313" key="5">
    <source>
        <dbReference type="EMBL" id="MDN5204156.1"/>
    </source>
</evidence>
<dbReference type="Proteomes" id="UP001172082">
    <property type="component" value="Unassembled WGS sequence"/>
</dbReference>
<keyword evidence="2" id="KW-0175">Coiled coil</keyword>
<dbReference type="InterPro" id="IPR011006">
    <property type="entry name" value="CheY-like_superfamily"/>
</dbReference>
<dbReference type="SUPFAM" id="SSF52172">
    <property type="entry name" value="CheY-like"/>
    <property type="match status" value="1"/>
</dbReference>
<feature type="domain" description="Response regulatory" evidence="3">
    <location>
        <begin position="5"/>
        <end position="118"/>
    </location>
</feature>
<organism evidence="5 6">
    <name type="scientific">Splendidivirga corallicola</name>
    <dbReference type="NCBI Taxonomy" id="3051826"/>
    <lineage>
        <taxon>Bacteria</taxon>
        <taxon>Pseudomonadati</taxon>
        <taxon>Bacteroidota</taxon>
        <taxon>Cytophagia</taxon>
        <taxon>Cytophagales</taxon>
        <taxon>Splendidivirgaceae</taxon>
        <taxon>Splendidivirga</taxon>
    </lineage>
</organism>
<dbReference type="Gene3D" id="2.40.50.1020">
    <property type="entry name" value="LytTr DNA-binding domain"/>
    <property type="match status" value="1"/>
</dbReference>